<protein>
    <submittedName>
        <fullName evidence="1">Uncharacterized protein</fullName>
    </submittedName>
</protein>
<reference evidence="1 2" key="1">
    <citation type="submission" date="2021-06" db="EMBL/GenBank/DDBJ databases">
        <title>Caerostris extrusa draft genome.</title>
        <authorList>
            <person name="Kono N."/>
            <person name="Arakawa K."/>
        </authorList>
    </citation>
    <scope>NUCLEOTIDE SEQUENCE [LARGE SCALE GENOMIC DNA]</scope>
</reference>
<comment type="caution">
    <text evidence="1">The sequence shown here is derived from an EMBL/GenBank/DDBJ whole genome shotgun (WGS) entry which is preliminary data.</text>
</comment>
<dbReference type="Proteomes" id="UP001054945">
    <property type="component" value="Unassembled WGS sequence"/>
</dbReference>
<organism evidence="1 2">
    <name type="scientific">Caerostris extrusa</name>
    <name type="common">Bark spider</name>
    <name type="synonym">Caerostris bankana</name>
    <dbReference type="NCBI Taxonomy" id="172846"/>
    <lineage>
        <taxon>Eukaryota</taxon>
        <taxon>Metazoa</taxon>
        <taxon>Ecdysozoa</taxon>
        <taxon>Arthropoda</taxon>
        <taxon>Chelicerata</taxon>
        <taxon>Arachnida</taxon>
        <taxon>Araneae</taxon>
        <taxon>Araneomorphae</taxon>
        <taxon>Entelegynae</taxon>
        <taxon>Araneoidea</taxon>
        <taxon>Araneidae</taxon>
        <taxon>Caerostris</taxon>
    </lineage>
</organism>
<gene>
    <name evidence="1" type="ORF">CEXT_455231</name>
</gene>
<accession>A0AAV4PD17</accession>
<evidence type="ECO:0000313" key="2">
    <source>
        <dbReference type="Proteomes" id="UP001054945"/>
    </source>
</evidence>
<dbReference type="AlphaFoldDB" id="A0AAV4PD17"/>
<name>A0AAV4PD17_CAEEX</name>
<evidence type="ECO:0000313" key="1">
    <source>
        <dbReference type="EMBL" id="GIX93611.1"/>
    </source>
</evidence>
<proteinExistence type="predicted"/>
<keyword evidence="2" id="KW-1185">Reference proteome</keyword>
<sequence>MIMRTTQMIQIGLKTTTISDDLDKSVPDTSSSNLKPCSSIPFYRDAVFNDVKMKGDTMFTIELKDKKKHLANHPEACNIEILVPRHFKRALKSPQSDKWQEAMADEIQVDDIVFFGKTIDQRDIDIVVSLLQNKFDIKILEELIVPPNVKMPPNNRQP</sequence>
<dbReference type="EMBL" id="BPLR01004275">
    <property type="protein sequence ID" value="GIX93611.1"/>
    <property type="molecule type" value="Genomic_DNA"/>
</dbReference>